<evidence type="ECO:0000256" key="3">
    <source>
        <dbReference type="SAM" id="MobiDB-lite"/>
    </source>
</evidence>
<dbReference type="Proteomes" id="UP001318040">
    <property type="component" value="Chromosome 41"/>
</dbReference>
<dbReference type="KEGG" id="pmrn:116950933"/>
<gene>
    <name evidence="6" type="primary">LOC116950933</name>
</gene>
<dbReference type="InterPro" id="IPR050216">
    <property type="entry name" value="LRR_domain-containing"/>
</dbReference>
<accession>A0AAJ7TVT4</accession>
<sequence length="265" mass="29640">MPKKKGPKRPKGTKVTLAMAQNRIRTTLDGKRRLDLSNMGIASFPKSILKLSDVEELDLSRNVLRSLPDAVGRFQNLRWLDVHSNRLEKVPPAVGSLLKLVHLNLCNNRLTADGLPRELAQLRVLRNLNLGLNALERLPGWLAALKELTEIGLFDNRLKGLPDAVVKLPKIQRLNVKRNPFPEPTDEAAGGREVERERGLLLVPRQVMCSPCREHCEHERERIRQLREAALAAASAAAAARRPRVGAVRSQQTVSTDTQADTPWK</sequence>
<organism evidence="5 6">
    <name type="scientific">Petromyzon marinus</name>
    <name type="common">Sea lamprey</name>
    <dbReference type="NCBI Taxonomy" id="7757"/>
    <lineage>
        <taxon>Eukaryota</taxon>
        <taxon>Metazoa</taxon>
        <taxon>Chordata</taxon>
        <taxon>Craniata</taxon>
        <taxon>Vertebrata</taxon>
        <taxon>Cyclostomata</taxon>
        <taxon>Hyperoartia</taxon>
        <taxon>Petromyzontiformes</taxon>
        <taxon>Petromyzontidae</taxon>
        <taxon>Petromyzon</taxon>
    </lineage>
</organism>
<evidence type="ECO:0000256" key="1">
    <source>
        <dbReference type="ARBA" id="ARBA00022614"/>
    </source>
</evidence>
<dbReference type="GO" id="GO:0005737">
    <property type="term" value="C:cytoplasm"/>
    <property type="evidence" value="ECO:0007669"/>
    <property type="project" value="TreeGrafter"/>
</dbReference>
<dbReference type="SMART" id="SM00369">
    <property type="entry name" value="LRR_TYP"/>
    <property type="match status" value="4"/>
</dbReference>
<evidence type="ECO:0000256" key="2">
    <source>
        <dbReference type="ARBA" id="ARBA00022737"/>
    </source>
</evidence>
<protein>
    <submittedName>
        <fullName evidence="6">Leucine-rich repeat-containing protein 18-like</fullName>
    </submittedName>
</protein>
<dbReference type="RefSeq" id="XP_032825009.1">
    <property type="nucleotide sequence ID" value="XM_032969118.1"/>
</dbReference>
<evidence type="ECO:0000259" key="4">
    <source>
        <dbReference type="Pfam" id="PF23598"/>
    </source>
</evidence>
<keyword evidence="5" id="KW-1185">Reference proteome</keyword>
<evidence type="ECO:0000313" key="5">
    <source>
        <dbReference type="Proteomes" id="UP001318040"/>
    </source>
</evidence>
<dbReference type="Gene3D" id="3.80.10.10">
    <property type="entry name" value="Ribonuclease Inhibitor"/>
    <property type="match status" value="1"/>
</dbReference>
<dbReference type="PANTHER" id="PTHR48051:SF42">
    <property type="entry name" value="LEUCINE-RICH REPEAT-CONTAINING PROTEIN 18-LIKE"/>
    <property type="match status" value="1"/>
</dbReference>
<reference evidence="6" key="1">
    <citation type="submission" date="2025-08" db="UniProtKB">
        <authorList>
            <consortium name="RefSeq"/>
        </authorList>
    </citation>
    <scope>IDENTIFICATION</scope>
    <source>
        <tissue evidence="6">Sperm</tissue>
    </source>
</reference>
<proteinExistence type="predicted"/>
<keyword evidence="1" id="KW-0433">Leucine-rich repeat</keyword>
<dbReference type="InterPro" id="IPR055414">
    <property type="entry name" value="LRR_R13L4/SHOC2-like"/>
</dbReference>
<keyword evidence="2" id="KW-0677">Repeat</keyword>
<dbReference type="PANTHER" id="PTHR48051">
    <property type="match status" value="1"/>
</dbReference>
<feature type="compositionally biased region" description="Low complexity" evidence="3">
    <location>
        <begin position="241"/>
        <end position="250"/>
    </location>
</feature>
<dbReference type="InterPro" id="IPR032675">
    <property type="entry name" value="LRR_dom_sf"/>
</dbReference>
<feature type="region of interest" description="Disordered" evidence="3">
    <location>
        <begin position="241"/>
        <end position="265"/>
    </location>
</feature>
<feature type="domain" description="Disease resistance R13L4/SHOC-2-like LRR" evidence="4">
    <location>
        <begin position="32"/>
        <end position="133"/>
    </location>
</feature>
<name>A0AAJ7TVT4_PETMA</name>
<dbReference type="AlphaFoldDB" id="A0AAJ7TVT4"/>
<dbReference type="InterPro" id="IPR003591">
    <property type="entry name" value="Leu-rich_rpt_typical-subtyp"/>
</dbReference>
<dbReference type="SUPFAM" id="SSF52075">
    <property type="entry name" value="Outer arm dynein light chain 1"/>
    <property type="match status" value="1"/>
</dbReference>
<evidence type="ECO:0000313" key="6">
    <source>
        <dbReference type="RefSeq" id="XP_032825009.1"/>
    </source>
</evidence>
<feature type="compositionally biased region" description="Polar residues" evidence="3">
    <location>
        <begin position="251"/>
        <end position="265"/>
    </location>
</feature>
<dbReference type="Pfam" id="PF23598">
    <property type="entry name" value="LRR_14"/>
    <property type="match status" value="1"/>
</dbReference>